<dbReference type="EMBL" id="SLWB01000002">
    <property type="protein sequence ID" value="TCN72260.1"/>
    <property type="molecule type" value="Genomic_DNA"/>
</dbReference>
<dbReference type="InterPro" id="IPR014729">
    <property type="entry name" value="Rossmann-like_a/b/a_fold"/>
</dbReference>
<keyword evidence="2" id="KW-1185">Reference proteome</keyword>
<dbReference type="AlphaFoldDB" id="A0A4V2RQQ3"/>
<name>A0A4V2RQQ3_9BACT</name>
<dbReference type="Gene3D" id="3.40.50.620">
    <property type="entry name" value="HUPs"/>
    <property type="match status" value="1"/>
</dbReference>
<sequence>MDKGKTYIVVLWDGSEQAENAYRHAQFMRKKIEYPVLLVRIVKEKGLFESKASYDMEVERERELLKSAAEELGRKYGIVPDCIVKQGAFKSCMKEVLNEYSCSIIISPETYSIPKGEEVAIAREYSKYGDTDVAVLVTNKAPQTKHSSIEIVIPMEHEAEFKDVIDCVIAFSRKYECNFNFVKPVLSDAQPKRELLSNIYFTKQVLEANNIVYGIKSATGSDNFVDEIFSFAGSIEADYILTTSINYGLIRKNPKYGEVPIIWINPHKRLLQNFN</sequence>
<comment type="caution">
    <text evidence="1">The sequence shown here is derived from an EMBL/GenBank/DDBJ whole genome shotgun (WGS) entry which is preliminary data.</text>
</comment>
<evidence type="ECO:0000313" key="1">
    <source>
        <dbReference type="EMBL" id="TCN72260.1"/>
    </source>
</evidence>
<dbReference type="Proteomes" id="UP000294830">
    <property type="component" value="Unassembled WGS sequence"/>
</dbReference>
<reference evidence="1 2" key="1">
    <citation type="submission" date="2019-03" db="EMBL/GenBank/DDBJ databases">
        <title>Genomic Encyclopedia of Archaeal and Bacterial Type Strains, Phase II (KMG-II): from individual species to whole genera.</title>
        <authorList>
            <person name="Goeker M."/>
        </authorList>
    </citation>
    <scope>NUCLEOTIDE SEQUENCE [LARGE SCALE GENOMIC DNA]</scope>
    <source>
        <strain evidence="1 2">RL-C</strain>
    </source>
</reference>
<dbReference type="SUPFAM" id="SSF52402">
    <property type="entry name" value="Adenine nucleotide alpha hydrolases-like"/>
    <property type="match status" value="1"/>
</dbReference>
<proteinExistence type="predicted"/>
<evidence type="ECO:0000313" key="2">
    <source>
        <dbReference type="Proteomes" id="UP000294830"/>
    </source>
</evidence>
<gene>
    <name evidence="1" type="ORF">CLV25_102226</name>
</gene>
<dbReference type="RefSeq" id="WP_131838316.1">
    <property type="nucleotide sequence ID" value="NZ_SLWB01000002.1"/>
</dbReference>
<dbReference type="OrthoDB" id="1092304at2"/>
<organism evidence="1 2">
    <name type="scientific">Acetobacteroides hydrogenigenes</name>
    <dbReference type="NCBI Taxonomy" id="979970"/>
    <lineage>
        <taxon>Bacteria</taxon>
        <taxon>Pseudomonadati</taxon>
        <taxon>Bacteroidota</taxon>
        <taxon>Bacteroidia</taxon>
        <taxon>Bacteroidales</taxon>
        <taxon>Rikenellaceae</taxon>
        <taxon>Acetobacteroides</taxon>
    </lineage>
</organism>
<protein>
    <submittedName>
        <fullName evidence="1">Universal stress protein family protein</fullName>
    </submittedName>
</protein>
<accession>A0A4V2RQQ3</accession>